<dbReference type="Proteomes" id="UP000256913">
    <property type="component" value="Unassembled WGS sequence"/>
</dbReference>
<name>A0A3D9ZQU7_9ACTN</name>
<sequence>MRRALARHLAVAAVVGVALTALVSVGLWRLAEQDARRGAERVARQVSSAVLMSVASHDYARPGGVDRADLLDHLTPFLRSKMVDRVKIFSLRGGQATVVFSDEPRNEQHTETLRPALDAALRSGQVLVEPVPRDAGHRFENALTGQRMEVFFGFRDGGGNPAALELYVPVDVAGTTEHGVMVLLPVVLAGFLVVAAALLPVSLALARRTDRERLRHGLTAVELTRRDVAHRLHDGVIPDLAAAGLLIERGADHPDLLGRAHRLVTGEVRQLRTLLTNLVPTGSSSDDPVVALHDAVGGDDVSLEVSVSGPAAPETVALLHQAATELVRNARRHAQATHITVRLTASGPDTLVLTVTDDGIGFDPSASPPDGHVGLRLVSRFVADHGGTLRIISEPGAGTVASVSVRRSAAAAGRPARPGR</sequence>
<dbReference type="GO" id="GO:0000160">
    <property type="term" value="P:phosphorelay signal transduction system"/>
    <property type="evidence" value="ECO:0007669"/>
    <property type="project" value="UniProtKB-KW"/>
</dbReference>
<protein>
    <recommendedName>
        <fullName evidence="3">histidine kinase</fullName>
        <ecNumber evidence="3">2.7.13.3</ecNumber>
    </recommendedName>
</protein>
<dbReference type="CDD" id="cd16917">
    <property type="entry name" value="HATPase_UhpB-NarQ-NarX-like"/>
    <property type="match status" value="1"/>
</dbReference>
<reference evidence="13 14" key="1">
    <citation type="submission" date="2018-08" db="EMBL/GenBank/DDBJ databases">
        <title>Sequencing the genomes of 1000 actinobacteria strains.</title>
        <authorList>
            <person name="Klenk H.-P."/>
        </authorList>
    </citation>
    <scope>NUCLEOTIDE SEQUENCE [LARGE SCALE GENOMIC DNA]</scope>
    <source>
        <strain evidence="13 14">DSM 44099</strain>
    </source>
</reference>
<dbReference type="InterPro" id="IPR050482">
    <property type="entry name" value="Sensor_HK_TwoCompSys"/>
</dbReference>
<evidence type="ECO:0000256" key="5">
    <source>
        <dbReference type="ARBA" id="ARBA00022679"/>
    </source>
</evidence>
<dbReference type="PROSITE" id="PS50109">
    <property type="entry name" value="HIS_KIN"/>
    <property type="match status" value="1"/>
</dbReference>
<dbReference type="EC" id="2.7.13.3" evidence="3"/>
<keyword evidence="9" id="KW-0902">Two-component regulatory system</keyword>
<dbReference type="EMBL" id="QUMQ01000001">
    <property type="protein sequence ID" value="REF99249.1"/>
    <property type="molecule type" value="Genomic_DNA"/>
</dbReference>
<accession>A0A3D9ZQU7</accession>
<evidence type="ECO:0000256" key="10">
    <source>
        <dbReference type="ARBA" id="ARBA00023136"/>
    </source>
</evidence>
<feature type="domain" description="Histidine kinase" evidence="12">
    <location>
        <begin position="319"/>
        <end position="409"/>
    </location>
</feature>
<dbReference type="AlphaFoldDB" id="A0A3D9ZQU7"/>
<keyword evidence="8 11" id="KW-1133">Transmembrane helix</keyword>
<evidence type="ECO:0000259" key="12">
    <source>
        <dbReference type="PROSITE" id="PS50109"/>
    </source>
</evidence>
<dbReference type="OrthoDB" id="3680214at2"/>
<comment type="caution">
    <text evidence="13">The sequence shown here is derived from an EMBL/GenBank/DDBJ whole genome shotgun (WGS) entry which is preliminary data.</text>
</comment>
<evidence type="ECO:0000256" key="7">
    <source>
        <dbReference type="ARBA" id="ARBA00022777"/>
    </source>
</evidence>
<dbReference type="InterPro" id="IPR004358">
    <property type="entry name" value="Sig_transdc_His_kin-like_C"/>
</dbReference>
<evidence type="ECO:0000313" key="13">
    <source>
        <dbReference type="EMBL" id="REF99249.1"/>
    </source>
</evidence>
<keyword evidence="14" id="KW-1185">Reference proteome</keyword>
<comment type="subcellular location">
    <subcellularLocation>
        <location evidence="2">Cell membrane</location>
        <topology evidence="2">Multi-pass membrane protein</topology>
    </subcellularLocation>
</comment>
<dbReference type="SMART" id="SM00387">
    <property type="entry name" value="HATPase_c"/>
    <property type="match status" value="1"/>
</dbReference>
<dbReference type="PRINTS" id="PR00344">
    <property type="entry name" value="BCTRLSENSOR"/>
</dbReference>
<dbReference type="GO" id="GO:0005886">
    <property type="term" value="C:plasma membrane"/>
    <property type="evidence" value="ECO:0007669"/>
    <property type="project" value="UniProtKB-SubCell"/>
</dbReference>
<dbReference type="InterPro" id="IPR036890">
    <property type="entry name" value="HATPase_C_sf"/>
</dbReference>
<evidence type="ECO:0000313" key="14">
    <source>
        <dbReference type="Proteomes" id="UP000256913"/>
    </source>
</evidence>
<evidence type="ECO:0000256" key="3">
    <source>
        <dbReference type="ARBA" id="ARBA00012438"/>
    </source>
</evidence>
<dbReference type="PANTHER" id="PTHR24421:SF37">
    <property type="entry name" value="SENSOR HISTIDINE KINASE NARS"/>
    <property type="match status" value="1"/>
</dbReference>
<keyword evidence="6 11" id="KW-0812">Transmembrane</keyword>
<dbReference type="Pfam" id="PF02518">
    <property type="entry name" value="HATPase_c"/>
    <property type="match status" value="1"/>
</dbReference>
<evidence type="ECO:0000256" key="11">
    <source>
        <dbReference type="SAM" id="Phobius"/>
    </source>
</evidence>
<feature type="transmembrane region" description="Helical" evidence="11">
    <location>
        <begin position="182"/>
        <end position="206"/>
    </location>
</feature>
<evidence type="ECO:0000256" key="8">
    <source>
        <dbReference type="ARBA" id="ARBA00022989"/>
    </source>
</evidence>
<organism evidence="13 14">
    <name type="scientific">Asanoa ferruginea</name>
    <dbReference type="NCBI Taxonomy" id="53367"/>
    <lineage>
        <taxon>Bacteria</taxon>
        <taxon>Bacillati</taxon>
        <taxon>Actinomycetota</taxon>
        <taxon>Actinomycetes</taxon>
        <taxon>Micromonosporales</taxon>
        <taxon>Micromonosporaceae</taxon>
        <taxon>Asanoa</taxon>
    </lineage>
</organism>
<gene>
    <name evidence="13" type="ORF">DFJ67_5282</name>
</gene>
<dbReference type="PANTHER" id="PTHR24421">
    <property type="entry name" value="NITRATE/NITRITE SENSOR PROTEIN NARX-RELATED"/>
    <property type="match status" value="1"/>
</dbReference>
<evidence type="ECO:0000256" key="1">
    <source>
        <dbReference type="ARBA" id="ARBA00000085"/>
    </source>
</evidence>
<keyword evidence="4" id="KW-1003">Cell membrane</keyword>
<evidence type="ECO:0000256" key="9">
    <source>
        <dbReference type="ARBA" id="ARBA00023012"/>
    </source>
</evidence>
<comment type="catalytic activity">
    <reaction evidence="1">
        <text>ATP + protein L-histidine = ADP + protein N-phospho-L-histidine.</text>
        <dbReference type="EC" id="2.7.13.3"/>
    </reaction>
</comment>
<dbReference type="InterPro" id="IPR003594">
    <property type="entry name" value="HATPase_dom"/>
</dbReference>
<evidence type="ECO:0000256" key="6">
    <source>
        <dbReference type="ARBA" id="ARBA00022692"/>
    </source>
</evidence>
<evidence type="ECO:0000256" key="4">
    <source>
        <dbReference type="ARBA" id="ARBA00022475"/>
    </source>
</evidence>
<evidence type="ECO:0000256" key="2">
    <source>
        <dbReference type="ARBA" id="ARBA00004651"/>
    </source>
</evidence>
<proteinExistence type="predicted"/>
<dbReference type="Gene3D" id="3.30.565.10">
    <property type="entry name" value="Histidine kinase-like ATPase, C-terminal domain"/>
    <property type="match status" value="1"/>
</dbReference>
<dbReference type="InterPro" id="IPR005467">
    <property type="entry name" value="His_kinase_dom"/>
</dbReference>
<dbReference type="GO" id="GO:0004673">
    <property type="term" value="F:protein histidine kinase activity"/>
    <property type="evidence" value="ECO:0007669"/>
    <property type="project" value="UniProtKB-EC"/>
</dbReference>
<dbReference type="RefSeq" id="WP_116070442.1">
    <property type="nucleotide sequence ID" value="NZ_BONB01000002.1"/>
</dbReference>
<keyword evidence="5" id="KW-0808">Transferase</keyword>
<dbReference type="SUPFAM" id="SSF55874">
    <property type="entry name" value="ATPase domain of HSP90 chaperone/DNA topoisomerase II/histidine kinase"/>
    <property type="match status" value="1"/>
</dbReference>
<keyword evidence="7 13" id="KW-0418">Kinase</keyword>
<keyword evidence="10 11" id="KW-0472">Membrane</keyword>